<dbReference type="Gene3D" id="3.40.47.10">
    <property type="match status" value="2"/>
</dbReference>
<dbReference type="InterPro" id="IPR020806">
    <property type="entry name" value="PKS_PP-bd"/>
</dbReference>
<dbReference type="Pfam" id="PF00698">
    <property type="entry name" value="Acyl_transf_1"/>
    <property type="match status" value="2"/>
</dbReference>
<sequence>MRSGGEEAVAIVGAGCRFPGGGNGPDGLWRLLLDGTDVISEVPPSRWDLDRYYDPDPDTPGMMYTRWGGFLPDIERFDSAFFGIAPHEARQMDPQQRLLLEVAWEALEDAGIRPGDLTGSRTAVFTGGLGLDYLLRHARDAGIAGIDPWYATGKESSFTSGRLSYLLGLNGPSLSLNTACSSSLVAVHLARQSLLSGESDAALVGGVNLLLSPELTVFMCKAGAMAPDGRCKVFDTAANGIVRGDGCAVLVLKRLGDALADGDDVLAVIRGSAVNHDGHSAGLTVPSATAQQRLLTDALAAARIEPHEVGYVEAHGTGTPLGDPIEVWALGDVLGRGRSAQQPLVIGSVKTNLGHTDAAAGITGLLKAALVVRHGRIPPHLHLRQPNPNIEWDRWPLRVPTEGPLDWPGPADRPRIAGVSAFGLSGTNAHVLVESPPRSPASGGGENADDGRTLVLPLSARSGTALRELAAAHRDRLRGNGSPDGEPADIASFVRTAATRRTHHAEHRLAVTGDSAAELADTLDEFTNGVPDAGRPASDAGPGGVCFVFSGQGGQWARMGLRLWEREPVFRAALDECDAWVRRTAGWSVVEELSAEEDVSRLADTEITQPVVFSVQVALAALWRSWGAEPTAVVGHSMGEIAAAHVAGVLDIADAVRIVVHRGRLLAGAAGRGMMAAVALPEAEVREVLAPYGDRLCVAAANAPASTVIAGEPEAVHTVTAALRADGHTCRTLPGEYAFHSAQMAPFQPELIALLGGLAPREPRIPIVTTTPGDGRFDAEHWGRNVRESVRFTEAVTELLNAGHRTFVELGPHPVLAQPLVQCLEAAGLDGTVVPSLRRDNDDVRVIRTSLATLFASGLNVAWDAVSPAGGVNKRLPRYPWQGDRLWFEVPPAQGALPAAGELTSLHGELTLYDSTGRMVAKAPGLRLVPAGDTDAATPPEPEPVPVPAATAARRPGREELADLVAKKAAAVLGLPEGGALARRRGFTELGMDSLGTVELARQLQQALGIRVPKTAALDHPTVERLADYLHQRFPALPEAATPPAAKGAPAPGRAADPSPEPIAVVGLGCRFPGGANGPDAYWRMLREGVDAVGAAPEDRFAGSRIWYGGFLDGVDQFDAPFFRISPREAKVMDPQQRIFLEVAWEALEHAGQPATALAGTRTGVFLGMNSTDYANIVTSHPANVDAFYGTGNSFTAAAGRLSYLLGVHGPSLAVDTACSSSLVAVHLAMTSLRSGESEIAIAGGVNLILSDVIHRSTSAMGALAGDGRCKTFDATADGYTRGEGCGVVVLKPLSAALTDGDNVLAVLLGSAVNQDGPSSGLTVPNGPAQEDLLRRALANAGVAPGEVGYVEAHGTGTPLGDPIELQALGAALGARDDVCLVGSVKTNVGHLEAASGIAGLIKTVLALHHGEIPPHLHFTEPSPDIPWDELPLRVPVERTPWTSNGGRRVAGVSAFGFSGTNAHVVLAEPPGDAEPETERPSIPGQSGTGLAQDTYALPLSAAGRTALQAQARAWSELLSADATEEAVPPSSPRHLTYTAALRRSHLEHRVVVVGDDRPQLAQRLEAFARGEDQPGVVTGRAAAEPQRGPVFIFSGHGSFWRGMCQDLIRKDTVFREAIERGDRAMRPYLDWSIAALLAEGKEPAAELDQQFLLFGVQYALVETWRRLGVEPAAVTGHSMGEVSAALCAGALDLDQAVEVMVCRTQVLTDLMGRGGMAVVGLDQERTTEELAGFEDRLCVSIVNSRRSTVISGEIAALAEIEARMKERNIFFRPVAAGAPAHSPLAEPMRERLVERLAGLRPAEPTVPIYSSVTGGLVNEPLNAEFWGRNLRDTVRFADAIRALAADGHTTFIELSPHPLQLTPTEHELDAAGIDDRLLVPSLTRETDSSLALLSAFGSLHAAGRSVDWGRLHPRGGRLADAPGYPWQHKRYWVDHEGAAGATTTFGATASAGGRHPLLTRDLRAAGGSRTRIVEADIDARLAADMGAEPVGDHLRLPAAAWLEMVLAAISGDGGRYCDLKDVRLPGSWLSAPDTESVAQLTLTPEPGGAWAFTVHGRADGTDAPSLPLATGRAVRGGGRRVSGTAFPTGPLLPPDEHVARWCSARGGSGALRAVAAAREGDAIQVEVDCGPAAMRWRMRPDVLELALRLPSLLGDSGDTAELLPHHIASAAVYGTPGRRLVIGARRANTEGGEPCADVWLATPEGTPLAELRGVRLAPPPGRLLDAEERRSVADHFYRVDWQERPRPADREDAAAPSAEGGWLLLGDRGGVADALAGLLRARGGTVEVLDGTPANEMFTATLRELHRRSGCRGVVHLAALDLPERTPVADDLAAAAAVAASLPAVAATVQAVTGTANPARVHYVTRGATAVRADELPAPLRAPAYRLAGVTGVERAPVWGGVTDLDPLSVEPEQDAAELLAELLGGDGEDHVAVRAGRRLTARVVRCAEPEPVFVAPALRADRTYLVAGDDGELAVHAAAWLTEHGAGRVVTAGRPAASYSTPNAVADLIGEAEQAGAPLAGVVWIGADWNLRPLDAAPPTGPEIQGLLADRSLGAWLLHDMCAERGLELDLFVVFTSVASLWGAAGAGHQAAPDGLLAALTEHRRALGLAASQLAYAPWEDVGLLDDASRSLLLRSGLKPLSPAAGTQLLGHALAGAHDSVALAQVDWSLLLPLYRQSLSWPLFDDMAASGRAVPDGTDELLARLAALPMAERDELLLDLVLEEVAVVLGMDDAENLEPRQGFFEMGVSSITAVELRIRLERRFACKLPATLAFEQPTSEAVARYLTAEVLGQPAGDSSRTPAPEPPPASAPAATKGAADGAVDLFTLLDDEINAVNDLLDRDSF</sequence>
<dbReference type="RefSeq" id="WP_311708046.1">
    <property type="nucleotide sequence ID" value="NZ_JAVREL010000025.1"/>
</dbReference>
<keyword evidence="5" id="KW-0012">Acyltransferase</keyword>
<dbReference type="InterPro" id="IPR014043">
    <property type="entry name" value="Acyl_transferase_dom"/>
</dbReference>
<dbReference type="Pfam" id="PF21089">
    <property type="entry name" value="PKS_DH_N"/>
    <property type="match status" value="1"/>
</dbReference>
<keyword evidence="4" id="KW-0045">Antibiotic biosynthesis</keyword>
<dbReference type="InterPro" id="IPR016036">
    <property type="entry name" value="Malonyl_transacylase_ACP-bd"/>
</dbReference>
<evidence type="ECO:0000256" key="6">
    <source>
        <dbReference type="SAM" id="MobiDB-lite"/>
    </source>
</evidence>
<dbReference type="InterPro" id="IPR014030">
    <property type="entry name" value="Ketoacyl_synth_N"/>
</dbReference>
<dbReference type="InterPro" id="IPR016035">
    <property type="entry name" value="Acyl_Trfase/lysoPLipase"/>
</dbReference>
<dbReference type="SUPFAM" id="SSF47336">
    <property type="entry name" value="ACP-like"/>
    <property type="match status" value="2"/>
</dbReference>
<feature type="domain" description="Carrier" evidence="7">
    <location>
        <begin position="959"/>
        <end position="1034"/>
    </location>
</feature>
<dbReference type="Gene3D" id="3.40.366.10">
    <property type="entry name" value="Malonyl-Coenzyme A Acyl Carrier Protein, domain 2"/>
    <property type="match status" value="2"/>
</dbReference>
<dbReference type="Pfam" id="PF08659">
    <property type="entry name" value="KR"/>
    <property type="match status" value="1"/>
</dbReference>
<dbReference type="SMART" id="SM00825">
    <property type="entry name" value="PKS_KS"/>
    <property type="match status" value="2"/>
</dbReference>
<dbReference type="SUPFAM" id="SSF51735">
    <property type="entry name" value="NAD(P)-binding Rossmann-fold domains"/>
    <property type="match status" value="2"/>
</dbReference>
<feature type="region of interest" description="Disordered" evidence="6">
    <location>
        <begin position="1470"/>
        <end position="1492"/>
    </location>
</feature>
<dbReference type="SMART" id="SM00827">
    <property type="entry name" value="PKS_AT"/>
    <property type="match status" value="2"/>
</dbReference>
<keyword evidence="2" id="KW-0597">Phosphoprotein</keyword>
<feature type="region of interest" description="Disordered" evidence="6">
    <location>
        <begin position="2795"/>
        <end position="2818"/>
    </location>
</feature>
<dbReference type="InterPro" id="IPR057326">
    <property type="entry name" value="KR_dom"/>
</dbReference>
<gene>
    <name evidence="9" type="ORF">RM590_30710</name>
</gene>
<feature type="domain" description="Ketosynthase family 3 (KS3)" evidence="8">
    <location>
        <begin position="6"/>
        <end position="435"/>
    </location>
</feature>
<organism evidence="9 10">
    <name type="scientific">Streptomyces litchfieldiae</name>
    <dbReference type="NCBI Taxonomy" id="3075543"/>
    <lineage>
        <taxon>Bacteria</taxon>
        <taxon>Bacillati</taxon>
        <taxon>Actinomycetota</taxon>
        <taxon>Actinomycetes</taxon>
        <taxon>Kitasatosporales</taxon>
        <taxon>Streptomycetaceae</taxon>
        <taxon>Streptomyces</taxon>
    </lineage>
</organism>
<dbReference type="PROSITE" id="PS00012">
    <property type="entry name" value="PHOSPHOPANTETHEINE"/>
    <property type="match status" value="1"/>
</dbReference>
<evidence type="ECO:0000259" key="7">
    <source>
        <dbReference type="PROSITE" id="PS50075"/>
    </source>
</evidence>
<dbReference type="PANTHER" id="PTHR43775">
    <property type="entry name" value="FATTY ACID SYNTHASE"/>
    <property type="match status" value="1"/>
</dbReference>
<dbReference type="Gene3D" id="1.10.1200.10">
    <property type="entry name" value="ACP-like"/>
    <property type="match status" value="2"/>
</dbReference>
<protein>
    <submittedName>
        <fullName evidence="9">Beta-ketoacyl synthase N-terminal-like domain-containing protein</fullName>
    </submittedName>
</protein>
<accession>A0ABU2MZ57</accession>
<keyword evidence="10" id="KW-1185">Reference proteome</keyword>
<dbReference type="InterPro" id="IPR032821">
    <property type="entry name" value="PKS_assoc"/>
</dbReference>
<dbReference type="SMART" id="SM00823">
    <property type="entry name" value="PKS_PP"/>
    <property type="match status" value="2"/>
</dbReference>
<keyword evidence="1" id="KW-0596">Phosphopantetheine</keyword>
<dbReference type="PROSITE" id="PS50075">
    <property type="entry name" value="CARRIER"/>
    <property type="match status" value="2"/>
</dbReference>
<dbReference type="SMART" id="SM01294">
    <property type="entry name" value="PKS_PP_betabranch"/>
    <property type="match status" value="1"/>
</dbReference>
<dbReference type="EMBL" id="JAVREL010000025">
    <property type="protein sequence ID" value="MDT0346920.1"/>
    <property type="molecule type" value="Genomic_DNA"/>
</dbReference>
<proteinExistence type="predicted"/>
<dbReference type="PROSITE" id="PS52004">
    <property type="entry name" value="KS3_2"/>
    <property type="match status" value="2"/>
</dbReference>
<dbReference type="InterPro" id="IPR050091">
    <property type="entry name" value="PKS_NRPS_Biosynth_Enz"/>
</dbReference>
<name>A0ABU2MZ57_9ACTN</name>
<dbReference type="SMART" id="SM00822">
    <property type="entry name" value="PKS_KR"/>
    <property type="match status" value="1"/>
</dbReference>
<dbReference type="InterPro" id="IPR013968">
    <property type="entry name" value="PKS_KR"/>
</dbReference>
<feature type="domain" description="Ketosynthase family 3 (KS3)" evidence="8">
    <location>
        <begin position="1060"/>
        <end position="1469"/>
    </location>
</feature>
<dbReference type="InterPro" id="IPR049552">
    <property type="entry name" value="PKS_DH_N"/>
</dbReference>
<dbReference type="InterPro" id="IPR001227">
    <property type="entry name" value="Ac_transferase_dom_sf"/>
</dbReference>
<evidence type="ECO:0000256" key="2">
    <source>
        <dbReference type="ARBA" id="ARBA00022553"/>
    </source>
</evidence>
<dbReference type="PANTHER" id="PTHR43775:SF37">
    <property type="entry name" value="SI:DKEY-61P9.11"/>
    <property type="match status" value="1"/>
</dbReference>
<dbReference type="InterPro" id="IPR042104">
    <property type="entry name" value="PKS_dehydratase_sf"/>
</dbReference>
<dbReference type="InterPro" id="IPR036736">
    <property type="entry name" value="ACP-like_sf"/>
</dbReference>
<reference evidence="10" key="1">
    <citation type="submission" date="2023-07" db="EMBL/GenBank/DDBJ databases">
        <title>30 novel species of actinomycetes from the DSMZ collection.</title>
        <authorList>
            <person name="Nouioui I."/>
        </authorList>
    </citation>
    <scope>NUCLEOTIDE SEQUENCE [LARGE SCALE GENOMIC DNA]</scope>
    <source>
        <strain evidence="10">DSM 44938</strain>
    </source>
</reference>
<evidence type="ECO:0000259" key="8">
    <source>
        <dbReference type="PROSITE" id="PS52004"/>
    </source>
</evidence>
<dbReference type="InterPro" id="IPR006162">
    <property type="entry name" value="Ppantetheine_attach_site"/>
</dbReference>
<keyword evidence="3" id="KW-0808">Transferase</keyword>
<dbReference type="InterPro" id="IPR020841">
    <property type="entry name" value="PKS_Beta-ketoAc_synthase_dom"/>
</dbReference>
<evidence type="ECO:0000313" key="10">
    <source>
        <dbReference type="Proteomes" id="UP001183246"/>
    </source>
</evidence>
<dbReference type="Gene3D" id="3.30.70.3290">
    <property type="match status" value="2"/>
</dbReference>
<dbReference type="CDD" id="cd00833">
    <property type="entry name" value="PKS"/>
    <property type="match status" value="2"/>
</dbReference>
<dbReference type="SUPFAM" id="SSF55048">
    <property type="entry name" value="Probable ACP-binding domain of malonyl-CoA ACP transacylase"/>
    <property type="match status" value="2"/>
</dbReference>
<dbReference type="PROSITE" id="PS00606">
    <property type="entry name" value="KS3_1"/>
    <property type="match status" value="2"/>
</dbReference>
<dbReference type="InterPro" id="IPR009081">
    <property type="entry name" value="PP-bd_ACP"/>
</dbReference>
<evidence type="ECO:0000256" key="3">
    <source>
        <dbReference type="ARBA" id="ARBA00022679"/>
    </source>
</evidence>
<dbReference type="InterPro" id="IPR036291">
    <property type="entry name" value="NAD(P)-bd_dom_sf"/>
</dbReference>
<dbReference type="Pfam" id="PF00550">
    <property type="entry name" value="PP-binding"/>
    <property type="match status" value="2"/>
</dbReference>
<dbReference type="InterPro" id="IPR018201">
    <property type="entry name" value="Ketoacyl_synth_AS"/>
</dbReference>
<dbReference type="Proteomes" id="UP001183246">
    <property type="component" value="Unassembled WGS sequence"/>
</dbReference>
<dbReference type="Gene3D" id="3.40.50.720">
    <property type="entry name" value="NAD(P)-binding Rossmann-like Domain"/>
    <property type="match status" value="1"/>
</dbReference>
<dbReference type="Pfam" id="PF00109">
    <property type="entry name" value="ketoacyl-synt"/>
    <property type="match status" value="2"/>
</dbReference>
<feature type="domain" description="Carrier" evidence="7">
    <location>
        <begin position="2717"/>
        <end position="2792"/>
    </location>
</feature>
<dbReference type="SUPFAM" id="SSF53901">
    <property type="entry name" value="Thiolase-like"/>
    <property type="match status" value="2"/>
</dbReference>
<dbReference type="SUPFAM" id="SSF52151">
    <property type="entry name" value="FabD/lysophospholipase-like"/>
    <property type="match status" value="2"/>
</dbReference>
<comment type="caution">
    <text evidence="9">The sequence shown here is derived from an EMBL/GenBank/DDBJ whole genome shotgun (WGS) entry which is preliminary data.</text>
</comment>
<dbReference type="Pfam" id="PF16197">
    <property type="entry name" value="KAsynt_C_assoc"/>
    <property type="match status" value="2"/>
</dbReference>
<evidence type="ECO:0000256" key="1">
    <source>
        <dbReference type="ARBA" id="ARBA00022450"/>
    </source>
</evidence>
<dbReference type="InterPro" id="IPR014031">
    <property type="entry name" value="Ketoacyl_synth_C"/>
</dbReference>
<evidence type="ECO:0000256" key="4">
    <source>
        <dbReference type="ARBA" id="ARBA00023194"/>
    </source>
</evidence>
<evidence type="ECO:0000256" key="5">
    <source>
        <dbReference type="ARBA" id="ARBA00023315"/>
    </source>
</evidence>
<evidence type="ECO:0000313" key="9">
    <source>
        <dbReference type="EMBL" id="MDT0346920.1"/>
    </source>
</evidence>
<dbReference type="InterPro" id="IPR016039">
    <property type="entry name" value="Thiolase-like"/>
</dbReference>
<dbReference type="Gene3D" id="3.10.129.110">
    <property type="entry name" value="Polyketide synthase dehydratase"/>
    <property type="match status" value="1"/>
</dbReference>
<dbReference type="Pfam" id="PF02801">
    <property type="entry name" value="Ketoacyl-synt_C"/>
    <property type="match status" value="2"/>
</dbReference>